<sequence length="531" mass="59248">MLPCNPTVPSQHYTAEACFACKTKKRKCDKQFPACSRCRRVDQECLYGIAADGVYGKIVPVTDKGPGRASPNHPSLSLEKPSPPTSEWGSCRRCNRLKKQCDKALPSCSRCTRLGAVCVYDRLQRRRLFSSQHVFSLDAPSMSLVPLRLSYPVESKSYIPSLVHSFQERMGLSTLVVETDSLAHHLRSSWIRHAMVDPCLMHATLYAASAHLDTLRDTAAGSPVVNSITLYHQTETIAAVNKRVASGNVLDDATIASVLLLVITGSLQKDNGATEAHRHGLLHMVSMRGGLEKLGFDGFLARMIRMNMVLPAVVFDQLDGFVVDGMYSPAAWSKLPGLTLERLGQSTSGSPAVKFHMTAIFAHVWELLLAVDCGEDATGQYLFDFATARFILDGEWPWHETLPDMSRPETAMVRACQVSLRILRYLLDDRLLPPQWTEQLVPMVEEMKSHITATDSATWLWYAPHANLWVTTLGLAVSEDVQGRLWFLMHERCVVMSMKATQPAPHEMVWACYRWLRQLIRARATVLSAPV</sequence>
<dbReference type="GO" id="GO:0008270">
    <property type="term" value="F:zinc ion binding"/>
    <property type="evidence" value="ECO:0007669"/>
    <property type="project" value="InterPro"/>
</dbReference>
<dbReference type="GO" id="GO:0000981">
    <property type="term" value="F:DNA-binding transcription factor activity, RNA polymerase II-specific"/>
    <property type="evidence" value="ECO:0007669"/>
    <property type="project" value="InterPro"/>
</dbReference>
<dbReference type="EMBL" id="CDMC01000006">
    <property type="protein sequence ID" value="CEN61025.1"/>
    <property type="molecule type" value="Genomic_DNA"/>
</dbReference>
<dbReference type="InterPro" id="IPR036864">
    <property type="entry name" value="Zn2-C6_fun-type_DNA-bd_sf"/>
</dbReference>
<keyword evidence="3" id="KW-0804">Transcription</keyword>
<dbReference type="SUPFAM" id="SSF57701">
    <property type="entry name" value="Zn2/Cys6 DNA-binding domain"/>
    <property type="match status" value="2"/>
</dbReference>
<dbReference type="PANTHER" id="PTHR37540">
    <property type="entry name" value="TRANSCRIPTION FACTOR (ACR-2), PUTATIVE-RELATED-RELATED"/>
    <property type="match status" value="1"/>
</dbReference>
<dbReference type="Gene3D" id="4.10.240.10">
    <property type="entry name" value="Zn(2)-C6 fungal-type DNA-binding domain"/>
    <property type="match status" value="2"/>
</dbReference>
<evidence type="ECO:0000256" key="5">
    <source>
        <dbReference type="SAM" id="MobiDB-lite"/>
    </source>
</evidence>
<gene>
    <name evidence="7" type="ORF">ASPCAL07694</name>
</gene>
<reference evidence="8" key="1">
    <citation type="journal article" date="2016" name="Genome Announc.">
        <title>Draft genome sequences of fungus Aspergillus calidoustus.</title>
        <authorList>
            <person name="Horn F."/>
            <person name="Linde J."/>
            <person name="Mattern D.J."/>
            <person name="Walther G."/>
            <person name="Guthke R."/>
            <person name="Scherlach K."/>
            <person name="Martin K."/>
            <person name="Brakhage A.A."/>
            <person name="Petzke L."/>
            <person name="Valiante V."/>
        </authorList>
    </citation>
    <scope>NUCLEOTIDE SEQUENCE [LARGE SCALE GENOMIC DNA]</scope>
    <source>
        <strain evidence="8">SF006504</strain>
    </source>
</reference>
<keyword evidence="8" id="KW-1185">Reference proteome</keyword>
<evidence type="ECO:0000256" key="2">
    <source>
        <dbReference type="ARBA" id="ARBA00023125"/>
    </source>
</evidence>
<dbReference type="CDD" id="cd00067">
    <property type="entry name" value="GAL4"/>
    <property type="match status" value="2"/>
</dbReference>
<dbReference type="OMA" id="RSTWITQ"/>
<proteinExistence type="predicted"/>
<feature type="region of interest" description="Disordered" evidence="5">
    <location>
        <begin position="65"/>
        <end position="87"/>
    </location>
</feature>
<dbReference type="InterPro" id="IPR001138">
    <property type="entry name" value="Zn2Cys6_DnaBD"/>
</dbReference>
<dbReference type="STRING" id="454130.A0A0U5GRQ6"/>
<accession>A0A0U5GRQ6</accession>
<dbReference type="PROSITE" id="PS00463">
    <property type="entry name" value="ZN2_CY6_FUNGAL_1"/>
    <property type="match status" value="1"/>
</dbReference>
<dbReference type="SMART" id="SM00066">
    <property type="entry name" value="GAL4"/>
    <property type="match status" value="2"/>
</dbReference>
<dbReference type="AlphaFoldDB" id="A0A0U5GRQ6"/>
<dbReference type="Proteomes" id="UP000054771">
    <property type="component" value="Unassembled WGS sequence"/>
</dbReference>
<feature type="domain" description="Zn(2)-C6 fungal-type" evidence="6">
    <location>
        <begin position="90"/>
        <end position="120"/>
    </location>
</feature>
<dbReference type="PROSITE" id="PS50048">
    <property type="entry name" value="ZN2_CY6_FUNGAL_2"/>
    <property type="match status" value="2"/>
</dbReference>
<evidence type="ECO:0000313" key="7">
    <source>
        <dbReference type="EMBL" id="CEN61025.1"/>
    </source>
</evidence>
<evidence type="ECO:0000256" key="3">
    <source>
        <dbReference type="ARBA" id="ARBA00023163"/>
    </source>
</evidence>
<keyword evidence="2" id="KW-0238">DNA-binding</keyword>
<dbReference type="PANTHER" id="PTHR37540:SF5">
    <property type="entry name" value="TRANSCRIPTION FACTOR DOMAIN-CONTAINING PROTEIN"/>
    <property type="match status" value="1"/>
</dbReference>
<keyword evidence="4" id="KW-0539">Nucleus</keyword>
<organism evidence="7 8">
    <name type="scientific">Aspergillus calidoustus</name>
    <dbReference type="NCBI Taxonomy" id="454130"/>
    <lineage>
        <taxon>Eukaryota</taxon>
        <taxon>Fungi</taxon>
        <taxon>Dikarya</taxon>
        <taxon>Ascomycota</taxon>
        <taxon>Pezizomycotina</taxon>
        <taxon>Eurotiomycetes</taxon>
        <taxon>Eurotiomycetidae</taxon>
        <taxon>Eurotiales</taxon>
        <taxon>Aspergillaceae</taxon>
        <taxon>Aspergillus</taxon>
        <taxon>Aspergillus subgen. Nidulantes</taxon>
    </lineage>
</organism>
<evidence type="ECO:0000256" key="1">
    <source>
        <dbReference type="ARBA" id="ARBA00023015"/>
    </source>
</evidence>
<evidence type="ECO:0000256" key="4">
    <source>
        <dbReference type="ARBA" id="ARBA00023242"/>
    </source>
</evidence>
<name>A0A0U5GRQ6_ASPCI</name>
<keyword evidence="1" id="KW-0805">Transcription regulation</keyword>
<dbReference type="GO" id="GO:0003677">
    <property type="term" value="F:DNA binding"/>
    <property type="evidence" value="ECO:0007669"/>
    <property type="project" value="UniProtKB-KW"/>
</dbReference>
<evidence type="ECO:0000313" key="8">
    <source>
        <dbReference type="Proteomes" id="UP000054771"/>
    </source>
</evidence>
<dbReference type="Pfam" id="PF00172">
    <property type="entry name" value="Zn_clus"/>
    <property type="match status" value="2"/>
</dbReference>
<protein>
    <recommendedName>
        <fullName evidence="6">Zn(2)-C6 fungal-type domain-containing protein</fullName>
    </recommendedName>
</protein>
<feature type="domain" description="Zn(2)-C6 fungal-type" evidence="6">
    <location>
        <begin position="17"/>
        <end position="47"/>
    </location>
</feature>
<dbReference type="OrthoDB" id="4159781at2759"/>
<evidence type="ECO:0000259" key="6">
    <source>
        <dbReference type="PROSITE" id="PS50048"/>
    </source>
</evidence>